<keyword evidence="5 15" id="KW-0378">Hydrolase</keyword>
<dbReference type="SUPFAM" id="SSF52540">
    <property type="entry name" value="P-loop containing nucleoside triphosphate hydrolases"/>
    <property type="match status" value="1"/>
</dbReference>
<keyword evidence="9" id="KW-0238">DNA-binding</keyword>
<dbReference type="InterPro" id="IPR014016">
    <property type="entry name" value="UvrD-like_ATP-bd"/>
</dbReference>
<evidence type="ECO:0000256" key="14">
    <source>
        <dbReference type="ARBA" id="ARBA00048988"/>
    </source>
</evidence>
<evidence type="ECO:0000256" key="12">
    <source>
        <dbReference type="ARBA" id="ARBA00034617"/>
    </source>
</evidence>
<evidence type="ECO:0000256" key="10">
    <source>
        <dbReference type="ARBA" id="ARBA00023204"/>
    </source>
</evidence>
<evidence type="ECO:0000256" key="3">
    <source>
        <dbReference type="ARBA" id="ARBA00022741"/>
    </source>
</evidence>
<comment type="catalytic activity">
    <reaction evidence="14">
        <text>ATP + H2O = ADP + phosphate + H(+)</text>
        <dbReference type="Rhea" id="RHEA:13065"/>
        <dbReference type="ChEBI" id="CHEBI:15377"/>
        <dbReference type="ChEBI" id="CHEBI:15378"/>
        <dbReference type="ChEBI" id="CHEBI:30616"/>
        <dbReference type="ChEBI" id="CHEBI:43474"/>
        <dbReference type="ChEBI" id="CHEBI:456216"/>
        <dbReference type="EC" id="5.6.2.4"/>
    </reaction>
</comment>
<dbReference type="InterPro" id="IPR011604">
    <property type="entry name" value="PDDEXK-like_dom_sf"/>
</dbReference>
<evidence type="ECO:0000256" key="7">
    <source>
        <dbReference type="ARBA" id="ARBA00022839"/>
    </source>
</evidence>
<protein>
    <recommendedName>
        <fullName evidence="13">DNA 3'-5' helicase</fullName>
        <ecNumber evidence="13">5.6.2.4</ecNumber>
    </recommendedName>
</protein>
<gene>
    <name evidence="19" type="ORF">ABFY20_07800</name>
</gene>
<evidence type="ECO:0000256" key="8">
    <source>
        <dbReference type="ARBA" id="ARBA00022840"/>
    </source>
</evidence>
<reference evidence="19" key="1">
    <citation type="submission" date="2024-05" db="EMBL/GenBank/DDBJ databases">
        <title>Herbiconiux sp. A18JL235.</title>
        <authorList>
            <person name="Zhang G."/>
        </authorList>
    </citation>
    <scope>NUCLEOTIDE SEQUENCE</scope>
    <source>
        <strain evidence="19">A18JL235</strain>
    </source>
</reference>
<feature type="domain" description="UvrD-like helicase ATP-binding" evidence="17">
    <location>
        <begin position="14"/>
        <end position="316"/>
    </location>
</feature>
<dbReference type="PANTHER" id="PTHR11070:SF59">
    <property type="entry name" value="DNA 3'-5' HELICASE"/>
    <property type="match status" value="1"/>
</dbReference>
<dbReference type="GO" id="GO:0003677">
    <property type="term" value="F:DNA binding"/>
    <property type="evidence" value="ECO:0007669"/>
    <property type="project" value="UniProtKB-KW"/>
</dbReference>
<dbReference type="Gene3D" id="3.90.320.10">
    <property type="match status" value="1"/>
</dbReference>
<keyword evidence="2" id="KW-0540">Nuclease</keyword>
<dbReference type="GO" id="GO:0004527">
    <property type="term" value="F:exonuclease activity"/>
    <property type="evidence" value="ECO:0007669"/>
    <property type="project" value="UniProtKB-KW"/>
</dbReference>
<dbReference type="Gene3D" id="1.10.486.10">
    <property type="entry name" value="PCRA, domain 4"/>
    <property type="match status" value="1"/>
</dbReference>
<evidence type="ECO:0000256" key="15">
    <source>
        <dbReference type="PROSITE-ProRule" id="PRU00560"/>
    </source>
</evidence>
<dbReference type="RefSeq" id="WP_368499369.1">
    <property type="nucleotide sequence ID" value="NZ_CP162511.1"/>
</dbReference>
<evidence type="ECO:0000259" key="17">
    <source>
        <dbReference type="PROSITE" id="PS51198"/>
    </source>
</evidence>
<evidence type="ECO:0000256" key="2">
    <source>
        <dbReference type="ARBA" id="ARBA00022722"/>
    </source>
</evidence>
<dbReference type="Gene3D" id="3.40.50.300">
    <property type="entry name" value="P-loop containing nucleotide triphosphate hydrolases"/>
    <property type="match status" value="2"/>
</dbReference>
<evidence type="ECO:0000256" key="13">
    <source>
        <dbReference type="ARBA" id="ARBA00034808"/>
    </source>
</evidence>
<dbReference type="InterPro" id="IPR011335">
    <property type="entry name" value="Restrct_endonuc-II-like"/>
</dbReference>
<evidence type="ECO:0000256" key="11">
    <source>
        <dbReference type="ARBA" id="ARBA00023235"/>
    </source>
</evidence>
<dbReference type="InterPro" id="IPR014017">
    <property type="entry name" value="DNA_helicase_UvrD-like_C"/>
</dbReference>
<dbReference type="Pfam" id="PF12705">
    <property type="entry name" value="PDDEXK_1"/>
    <property type="match status" value="1"/>
</dbReference>
<dbReference type="GO" id="GO:0043138">
    <property type="term" value="F:3'-5' DNA helicase activity"/>
    <property type="evidence" value="ECO:0007669"/>
    <property type="project" value="UniProtKB-EC"/>
</dbReference>
<dbReference type="GO" id="GO:0000725">
    <property type="term" value="P:recombinational repair"/>
    <property type="evidence" value="ECO:0007669"/>
    <property type="project" value="TreeGrafter"/>
</dbReference>
<keyword evidence="6 15" id="KW-0347">Helicase</keyword>
<evidence type="ECO:0000256" key="4">
    <source>
        <dbReference type="ARBA" id="ARBA00022763"/>
    </source>
</evidence>
<comment type="catalytic activity">
    <reaction evidence="12">
        <text>Couples ATP hydrolysis with the unwinding of duplex DNA by translocating in the 3'-5' direction.</text>
        <dbReference type="EC" id="5.6.2.4"/>
    </reaction>
</comment>
<evidence type="ECO:0000259" key="18">
    <source>
        <dbReference type="PROSITE" id="PS51217"/>
    </source>
</evidence>
<keyword evidence="8 15" id="KW-0067">ATP-binding</keyword>
<dbReference type="InterPro" id="IPR038726">
    <property type="entry name" value="PDDEXK_AddAB-type"/>
</dbReference>
<dbReference type="SUPFAM" id="SSF52980">
    <property type="entry name" value="Restriction endonuclease-like"/>
    <property type="match status" value="1"/>
</dbReference>
<comment type="similarity">
    <text evidence="1">Belongs to the helicase family. UvrD subfamily.</text>
</comment>
<evidence type="ECO:0000313" key="19">
    <source>
        <dbReference type="EMBL" id="XDI06993.1"/>
    </source>
</evidence>
<evidence type="ECO:0000256" key="9">
    <source>
        <dbReference type="ARBA" id="ARBA00023125"/>
    </source>
</evidence>
<feature type="binding site" evidence="15">
    <location>
        <begin position="35"/>
        <end position="42"/>
    </location>
    <ligand>
        <name>ATP</name>
        <dbReference type="ChEBI" id="CHEBI:30616"/>
    </ligand>
</feature>
<dbReference type="Gene3D" id="1.10.10.160">
    <property type="match status" value="1"/>
</dbReference>
<name>A0AB39BLF9_9MICO</name>
<dbReference type="EMBL" id="CP162511">
    <property type="protein sequence ID" value="XDI06993.1"/>
    <property type="molecule type" value="Genomic_DNA"/>
</dbReference>
<dbReference type="InterPro" id="IPR027417">
    <property type="entry name" value="P-loop_NTPase"/>
</dbReference>
<feature type="region of interest" description="Disordered" evidence="16">
    <location>
        <begin position="332"/>
        <end position="386"/>
    </location>
</feature>
<keyword evidence="10" id="KW-0234">DNA repair</keyword>
<dbReference type="EC" id="5.6.2.4" evidence="13"/>
<feature type="domain" description="UvrD-like helicase C-terminal" evidence="18">
    <location>
        <begin position="360"/>
        <end position="660"/>
    </location>
</feature>
<keyword evidence="7" id="KW-0269">Exonuclease</keyword>
<keyword evidence="11" id="KW-0413">Isomerase</keyword>
<dbReference type="InterPro" id="IPR000212">
    <property type="entry name" value="DNA_helicase_UvrD/REP"/>
</dbReference>
<dbReference type="GO" id="GO:0005524">
    <property type="term" value="F:ATP binding"/>
    <property type="evidence" value="ECO:0007669"/>
    <property type="project" value="UniProtKB-UniRule"/>
</dbReference>
<dbReference type="GO" id="GO:0005829">
    <property type="term" value="C:cytosol"/>
    <property type="evidence" value="ECO:0007669"/>
    <property type="project" value="TreeGrafter"/>
</dbReference>
<accession>A0AB39BLF9</accession>
<dbReference type="AlphaFoldDB" id="A0AB39BLF9"/>
<keyword evidence="4" id="KW-0227">DNA damage</keyword>
<proteinExistence type="inferred from homology"/>
<sequence length="1095" mass="115731">MTVQAGLETAGAVPLDEAQRAVLTRPLESSFAVIGAPGSGKTTTLVELVADRVLHGGLAPEEVLVLTTTRQSATRLRDRVALRLGLPSNGPLARTPSSAAFDLVRRAGTRDALPGSRRAALLTGAEQDRIIAELLKGGIDDAEEGREAIAWPEGLPPEVRGLRAFRTELRDLMMRATENGVSPERLSRLGAEHGVPEWVSAGAFLGQYQNTVESFDVAHLDSAELLAEARALLRTGAVSLDARLVVADDVHDLPVGALNLLREFARQGAAVVAFGDPDAATAGFRGSDVRALGQLGRVLGVEVGEPVVLRTSHRQRGELRALTRRVTERIGAAAAGRQRDTVEPGAAEQAGAAVRSDDVPEAAEQAGAAAGPGGGRGERTRQHAAPGRVAGRVLRIQAETRAGEIATVARLLRERHLLHGTPWSQMAVVVRSGSLVPAVARGLGLAEVPTRTLSAVQALRDDYAARHLAEALAVALDRLEPTPEVVESLALGPLCGVDAVGLRRLRLALRHEELAHGGGRHSDELLREALETPGVLVAIDSAPARRVASLGTSLAAARESALAGASVEELLWGLWQRSGLAARWGELAKGTGILADEADRNLDGAVALFTAARRAVERDPDRPAALFVDEFFGAEVPEDTLSPRSRTGSVLVTTPTGVVGAEVAVVVVAGLQESVWPNLRLRGSLLHAQRLAPLAAGHADPAVDAAPGESRAEVLSDELRMFALAVSRSTELTVLSCVANDDEQPSAFIGLAPDADPVPAVRHPLTLRGLTGHLRRRLTEDGDRRAAAALARLAAAEVAGADPSEWYGLLPPSTEEPLVDPADTEAVVRVSPSKIESFEQSPLVWFVDQVAGGSKSVAAGIGTIVHSVLEQASTTGHQGVGVDELMRATEERWSELSFEAPWIEERERRALRTKLEGLADYLRDFDAGERELAGAEARFSFRTGRAEVNGSIDRVERLPDGRLLVIDLKTGKTPVRRADLPGHAQLASYQLALATASVEGLGTDLEAGGESAAHPGPESAGAALLYVAKGTQSIRFTLLEQEPLDQEALAAVAARIEAVAEGMAAATFDGVAEPEERDVQNRYEYRIQLIKGVSE</sequence>
<dbReference type="Pfam" id="PF00580">
    <property type="entry name" value="UvrD-helicase"/>
    <property type="match status" value="1"/>
</dbReference>
<evidence type="ECO:0000256" key="1">
    <source>
        <dbReference type="ARBA" id="ARBA00009922"/>
    </source>
</evidence>
<organism evidence="19">
    <name type="scientific">Herbiconiux sp. A18JL235</name>
    <dbReference type="NCBI Taxonomy" id="3152363"/>
    <lineage>
        <taxon>Bacteria</taxon>
        <taxon>Bacillati</taxon>
        <taxon>Actinomycetota</taxon>
        <taxon>Actinomycetes</taxon>
        <taxon>Micrococcales</taxon>
        <taxon>Microbacteriaceae</taxon>
        <taxon>Herbiconiux</taxon>
    </lineage>
</organism>
<dbReference type="GO" id="GO:0033202">
    <property type="term" value="C:DNA helicase complex"/>
    <property type="evidence" value="ECO:0007669"/>
    <property type="project" value="TreeGrafter"/>
</dbReference>
<dbReference type="InterPro" id="IPR013986">
    <property type="entry name" value="DExx_box_DNA_helicase_dom_sf"/>
</dbReference>
<evidence type="ECO:0000256" key="5">
    <source>
        <dbReference type="ARBA" id="ARBA00022801"/>
    </source>
</evidence>
<dbReference type="PANTHER" id="PTHR11070">
    <property type="entry name" value="UVRD / RECB / PCRA DNA HELICASE FAMILY MEMBER"/>
    <property type="match status" value="1"/>
</dbReference>
<evidence type="ECO:0000256" key="6">
    <source>
        <dbReference type="ARBA" id="ARBA00022806"/>
    </source>
</evidence>
<dbReference type="PROSITE" id="PS51198">
    <property type="entry name" value="UVRD_HELICASE_ATP_BIND"/>
    <property type="match status" value="1"/>
</dbReference>
<dbReference type="PROSITE" id="PS51217">
    <property type="entry name" value="UVRD_HELICASE_CTER"/>
    <property type="match status" value="1"/>
</dbReference>
<evidence type="ECO:0000256" key="16">
    <source>
        <dbReference type="SAM" id="MobiDB-lite"/>
    </source>
</evidence>
<keyword evidence="3 15" id="KW-0547">Nucleotide-binding</keyword>